<reference evidence="1" key="2">
    <citation type="journal article" date="2023" name="Science">
        <title>Genomic signatures of disease resistance in endangered staghorn corals.</title>
        <authorList>
            <person name="Vollmer S.V."/>
            <person name="Selwyn J.D."/>
            <person name="Despard B.A."/>
            <person name="Roesel C.L."/>
        </authorList>
    </citation>
    <scope>NUCLEOTIDE SEQUENCE</scope>
    <source>
        <strain evidence="1">K2</strain>
    </source>
</reference>
<dbReference type="AlphaFoldDB" id="A0AAD9Q8J5"/>
<name>A0AAD9Q8J5_ACRCE</name>
<dbReference type="EMBL" id="JARQWQ010000054">
    <property type="protein sequence ID" value="KAK2556702.1"/>
    <property type="molecule type" value="Genomic_DNA"/>
</dbReference>
<protein>
    <submittedName>
        <fullName evidence="1">Uncharacterized protein</fullName>
    </submittedName>
</protein>
<proteinExistence type="predicted"/>
<accession>A0AAD9Q8J5</accession>
<keyword evidence="2" id="KW-1185">Reference proteome</keyword>
<evidence type="ECO:0000313" key="1">
    <source>
        <dbReference type="EMBL" id="KAK2556702.1"/>
    </source>
</evidence>
<reference evidence="1" key="1">
    <citation type="journal article" date="2023" name="G3 (Bethesda)">
        <title>Whole genome assembly and annotation of the endangered Caribbean coral Acropora cervicornis.</title>
        <authorList>
            <person name="Selwyn J.D."/>
            <person name="Vollmer S.V."/>
        </authorList>
    </citation>
    <scope>NUCLEOTIDE SEQUENCE</scope>
    <source>
        <strain evidence="1">K2</strain>
    </source>
</reference>
<evidence type="ECO:0000313" key="2">
    <source>
        <dbReference type="Proteomes" id="UP001249851"/>
    </source>
</evidence>
<dbReference type="Proteomes" id="UP001249851">
    <property type="component" value="Unassembled WGS sequence"/>
</dbReference>
<comment type="caution">
    <text evidence="1">The sequence shown here is derived from an EMBL/GenBank/DDBJ whole genome shotgun (WGS) entry which is preliminary data.</text>
</comment>
<gene>
    <name evidence="1" type="ORF">P5673_021255</name>
</gene>
<organism evidence="1 2">
    <name type="scientific">Acropora cervicornis</name>
    <name type="common">Staghorn coral</name>
    <dbReference type="NCBI Taxonomy" id="6130"/>
    <lineage>
        <taxon>Eukaryota</taxon>
        <taxon>Metazoa</taxon>
        <taxon>Cnidaria</taxon>
        <taxon>Anthozoa</taxon>
        <taxon>Hexacorallia</taxon>
        <taxon>Scleractinia</taxon>
        <taxon>Astrocoeniina</taxon>
        <taxon>Acroporidae</taxon>
        <taxon>Acropora</taxon>
    </lineage>
</organism>
<sequence>MGKEASKTKSAKANTKPVITSSRGKTLDNAKSVLLLYKISWKNASEIVEFFCDALNQAKPPGCVAVENENVMDLSANEMRNVKNRTVQWVMNPNCVVLLCLGGDGLSREGFLDENGKLHCKIFPVCFGNLPPSDWPEAYCLGVKDPEKLDRPNELEGNGLDTLVAAIRGAELTSGLY</sequence>